<gene>
    <name evidence="2" type="primary">atp8</name>
</gene>
<dbReference type="AlphaFoldDB" id="A8B0S0"/>
<feature type="transmembrane region" description="Helical" evidence="1">
    <location>
        <begin position="12"/>
        <end position="33"/>
    </location>
</feature>
<dbReference type="EMBL" id="AB361005">
    <property type="protein sequence ID" value="BAF80292.1"/>
    <property type="molecule type" value="Genomic_DNA"/>
</dbReference>
<keyword evidence="1" id="KW-0472">Membrane</keyword>
<accession>A8B0S0</accession>
<keyword evidence="2" id="KW-0496">Mitochondrion</keyword>
<proteinExistence type="predicted"/>
<organism evidence="2">
    <name type="scientific">Culicoides wadai</name>
    <dbReference type="NCBI Taxonomy" id="469754"/>
    <lineage>
        <taxon>Eukaryota</taxon>
        <taxon>Metazoa</taxon>
        <taxon>Ecdysozoa</taxon>
        <taxon>Arthropoda</taxon>
        <taxon>Hexapoda</taxon>
        <taxon>Insecta</taxon>
        <taxon>Pterygota</taxon>
        <taxon>Neoptera</taxon>
        <taxon>Endopterygota</taxon>
        <taxon>Diptera</taxon>
        <taxon>Nematocera</taxon>
        <taxon>Chironomoidea</taxon>
        <taxon>Ceratopogonidae</taxon>
        <taxon>Ceratopogoninae</taxon>
        <taxon>Culicoides</taxon>
        <taxon>Avaritia</taxon>
    </lineage>
</organism>
<sequence length="54" mass="6679">MLIPQMSPMSWIILGNLFLFNYMFINLLNYYIFMPSIMKQSSNKMQYFSLNWKW</sequence>
<keyword evidence="1" id="KW-0812">Transmembrane</keyword>
<evidence type="ECO:0000313" key="2">
    <source>
        <dbReference type="EMBL" id="BAF80292.1"/>
    </source>
</evidence>
<name>A8B0S0_9DIPT</name>
<geneLocation type="mitochondrion" evidence="2"/>
<reference evidence="2" key="1">
    <citation type="journal article" date="2009" name="Med. Vet. Entomol.">
        <title>Species-specific mitochondrial gene rearrangements in biting midges and vector species identification.</title>
        <authorList>
            <person name="Matsumoto Y."/>
            <person name="Yanase T."/>
            <person name="Tsuda T."/>
            <person name="Noda H."/>
        </authorList>
    </citation>
    <scope>NUCLEOTIDE SEQUENCE</scope>
</reference>
<evidence type="ECO:0000256" key="1">
    <source>
        <dbReference type="SAM" id="Phobius"/>
    </source>
</evidence>
<protein>
    <submittedName>
        <fullName evidence="2">ATP synthase F0 subunit 8</fullName>
    </submittedName>
</protein>
<keyword evidence="1" id="KW-1133">Transmembrane helix</keyword>